<keyword evidence="1" id="KW-0489">Methyltransferase</keyword>
<dbReference type="GO" id="GO:0009307">
    <property type="term" value="P:DNA restriction-modification system"/>
    <property type="evidence" value="ECO:0007669"/>
    <property type="project" value="InterPro"/>
</dbReference>
<dbReference type="SUPFAM" id="SSF53335">
    <property type="entry name" value="S-adenosyl-L-methionine-dependent methyltransferases"/>
    <property type="match status" value="1"/>
</dbReference>
<dbReference type="GO" id="GO:0032259">
    <property type="term" value="P:methylation"/>
    <property type="evidence" value="ECO:0007669"/>
    <property type="project" value="UniProtKB-KW"/>
</dbReference>
<dbReference type="InterPro" id="IPR012327">
    <property type="entry name" value="MeTrfase_D12"/>
</dbReference>
<evidence type="ECO:0000256" key="3">
    <source>
        <dbReference type="ARBA" id="ARBA00022691"/>
    </source>
</evidence>
<name>A0A3N5CTX0_9SPHN</name>
<dbReference type="Proteomes" id="UP000275232">
    <property type="component" value="Unassembled WGS sequence"/>
</dbReference>
<evidence type="ECO:0000313" key="5">
    <source>
        <dbReference type="Proteomes" id="UP000275232"/>
    </source>
</evidence>
<dbReference type="AlphaFoldDB" id="A0A3N5CTX0"/>
<dbReference type="EMBL" id="RPFZ01000001">
    <property type="protein sequence ID" value="RPF72147.1"/>
    <property type="molecule type" value="Genomic_DNA"/>
</dbReference>
<sequence>MSRGKNVLAVSYMGTKRHLAPVVADLVDDSQSGPLLDLFSGMCSVGQAVAPARQVWSNDLQRFAYLVATCQFCGRSDAPDRKWAEDQLVTHYSLHKQRLATALSREIDVELEALSEQSIERLSKLFEDGIFQANRISHGEGSRHQLFIDRYSGTYFGISQSVEIDAIRYAIDHLDGECAEKDWLLVALCSAMARCANTTGHFAQALNPKQSNIGKVLGQRMRSVWDEFLSAFDRLEAIGEPDWRAGNRAFQTEAASLLAELIPHAEVGVVYADPPYTADQYSRYYHLYETAILYDYPAARGRGLYRDNRPVSQFSHASKVRASIEQLIARTSRLKADLILSYPADGLLPSSRSQIGEMIKEHFGRPPEVFPIFHNHSTMGASKGDAKRQVTELLYRARS</sequence>
<evidence type="ECO:0000313" key="4">
    <source>
        <dbReference type="EMBL" id="RPF72147.1"/>
    </source>
</evidence>
<dbReference type="InterPro" id="IPR029063">
    <property type="entry name" value="SAM-dependent_MTases_sf"/>
</dbReference>
<dbReference type="GO" id="GO:0009007">
    <property type="term" value="F:site-specific DNA-methyltransferase (adenine-specific) activity"/>
    <property type="evidence" value="ECO:0007669"/>
    <property type="project" value="UniProtKB-EC"/>
</dbReference>
<evidence type="ECO:0000256" key="2">
    <source>
        <dbReference type="ARBA" id="ARBA00022679"/>
    </source>
</evidence>
<accession>A0A3N5CTX0</accession>
<keyword evidence="3" id="KW-0949">S-adenosyl-L-methionine</keyword>
<proteinExistence type="predicted"/>
<keyword evidence="5" id="KW-1185">Reference proteome</keyword>
<comment type="caution">
    <text evidence="4">The sequence shown here is derived from an EMBL/GenBank/DDBJ whole genome shotgun (WGS) entry which is preliminary data.</text>
</comment>
<dbReference type="Pfam" id="PF02086">
    <property type="entry name" value="MethyltransfD12"/>
    <property type="match status" value="1"/>
</dbReference>
<keyword evidence="2" id="KW-0808">Transferase</keyword>
<gene>
    <name evidence="4" type="ORF">EG799_11340</name>
</gene>
<reference evidence="4 5" key="1">
    <citation type="submission" date="2018-11" db="EMBL/GenBank/DDBJ databases">
        <title>Erythrobacter spongiae sp. nov., isolated from a marine sponge.</title>
        <authorList>
            <person name="Zhuang L."/>
            <person name="Luo L."/>
        </authorList>
    </citation>
    <scope>NUCLEOTIDE SEQUENCE [LARGE SCALE GENOMIC DNA]</scope>
    <source>
        <strain evidence="4 5">HN-E23</strain>
    </source>
</reference>
<evidence type="ECO:0000256" key="1">
    <source>
        <dbReference type="ARBA" id="ARBA00022603"/>
    </source>
</evidence>
<protein>
    <recommendedName>
        <fullName evidence="6">Adenine methyltransferase</fullName>
    </recommendedName>
</protein>
<evidence type="ECO:0008006" key="6">
    <source>
        <dbReference type="Google" id="ProtNLM"/>
    </source>
</evidence>
<organism evidence="4 5">
    <name type="scientific">Aurantiacibacter spongiae</name>
    <dbReference type="NCBI Taxonomy" id="2488860"/>
    <lineage>
        <taxon>Bacteria</taxon>
        <taxon>Pseudomonadati</taxon>
        <taxon>Pseudomonadota</taxon>
        <taxon>Alphaproteobacteria</taxon>
        <taxon>Sphingomonadales</taxon>
        <taxon>Erythrobacteraceae</taxon>
        <taxon>Aurantiacibacter</taxon>
    </lineage>
</organism>